<dbReference type="GO" id="GO:0015768">
    <property type="term" value="P:maltose transport"/>
    <property type="evidence" value="ECO:0007669"/>
    <property type="project" value="TreeGrafter"/>
</dbReference>
<keyword evidence="3" id="KW-0732">Signal</keyword>
<evidence type="ECO:0000256" key="1">
    <source>
        <dbReference type="ARBA" id="ARBA00008520"/>
    </source>
</evidence>
<dbReference type="Proteomes" id="UP000234857">
    <property type="component" value="Unassembled WGS sequence"/>
</dbReference>
<reference evidence="5 6" key="1">
    <citation type="submission" date="2017-11" db="EMBL/GenBank/DDBJ databases">
        <title>Genome-resolved metagenomics identifies genetic mobility, metabolic interactions, and unexpected diversity in perchlorate-reducing communities.</title>
        <authorList>
            <person name="Barnum T.P."/>
            <person name="Figueroa I.A."/>
            <person name="Carlstrom C.I."/>
            <person name="Lucas L.N."/>
            <person name="Engelbrektson A.L."/>
            <person name="Coates J.D."/>
        </authorList>
    </citation>
    <scope>NUCLEOTIDE SEQUENCE [LARGE SCALE GENOMIC DNA]</scope>
    <source>
        <strain evidence="5">BM706</strain>
    </source>
</reference>
<keyword evidence="4" id="KW-0812">Transmembrane</keyword>
<name>A0A2N5ZGM7_MUIH1</name>
<accession>A0A2N5ZGM7</accession>
<dbReference type="Pfam" id="PF13416">
    <property type="entry name" value="SBP_bac_8"/>
    <property type="match status" value="1"/>
</dbReference>
<evidence type="ECO:0000256" key="2">
    <source>
        <dbReference type="ARBA" id="ARBA00022448"/>
    </source>
</evidence>
<dbReference type="GO" id="GO:0042956">
    <property type="term" value="P:maltodextrin transmembrane transport"/>
    <property type="evidence" value="ECO:0007669"/>
    <property type="project" value="TreeGrafter"/>
</dbReference>
<evidence type="ECO:0000256" key="3">
    <source>
        <dbReference type="ARBA" id="ARBA00022729"/>
    </source>
</evidence>
<dbReference type="PANTHER" id="PTHR30061">
    <property type="entry name" value="MALTOSE-BINDING PERIPLASMIC PROTEIN"/>
    <property type="match status" value="1"/>
</dbReference>
<dbReference type="Gene3D" id="3.40.190.10">
    <property type="entry name" value="Periplasmic binding protein-like II"/>
    <property type="match status" value="1"/>
</dbReference>
<dbReference type="GO" id="GO:0055052">
    <property type="term" value="C:ATP-binding cassette (ABC) transporter complex, substrate-binding subunit-containing"/>
    <property type="evidence" value="ECO:0007669"/>
    <property type="project" value="TreeGrafter"/>
</dbReference>
<gene>
    <name evidence="5" type="ORF">C0601_07010</name>
</gene>
<dbReference type="GO" id="GO:1901982">
    <property type="term" value="F:maltose binding"/>
    <property type="evidence" value="ECO:0007669"/>
    <property type="project" value="TreeGrafter"/>
</dbReference>
<evidence type="ECO:0000256" key="4">
    <source>
        <dbReference type="SAM" id="Phobius"/>
    </source>
</evidence>
<evidence type="ECO:0000313" key="5">
    <source>
        <dbReference type="EMBL" id="PLX17773.1"/>
    </source>
</evidence>
<dbReference type="SUPFAM" id="SSF53850">
    <property type="entry name" value="Periplasmic binding protein-like II"/>
    <property type="match status" value="1"/>
</dbReference>
<sequence>MDGKRFIVMVFSLIFILVGISSYYMLYKIYRKEFPVYDLFDDMSVLSISASLGEDEWKVMRNEVFPDFERRHGCRIRAVNIEAGDTLKKIEVMHKAGKMGIDVLFLDNMNLAPYVEKRLVLNLNRYRDIMDKNVYDSLVKPLDFNGRLMFFPGRPNVQITYYNTDIFDGKKYKIPQTWDELLDVAKRLKKEYGTGKVAIHGTLDANTTSHVFEFVEAAGGDITDLNDPGTIKAFAFLKRLYPYLSVETKKANWNTTNKFLSEESIYLGKNWPFGMNIIVKQNGKNNIKAYDTWAGPEGKATMIGGDVIAITKRSKKHELALEFAKYLMSKDVQKVFVQKLGWPPIRNDVLGKVPKWQRPFFNAVMNALKHGKYRPAIMGWSVVDKYVNKAFKDIVIDQGDVKTILKRYASKMDEELKWLK</sequence>
<dbReference type="AlphaFoldDB" id="A0A2N5ZGM7"/>
<proteinExistence type="inferred from homology"/>
<keyword evidence="4" id="KW-0472">Membrane</keyword>
<organism evidence="5 6">
    <name type="scientific">Muiribacterium halophilum</name>
    <dbReference type="NCBI Taxonomy" id="2053465"/>
    <lineage>
        <taxon>Bacteria</taxon>
        <taxon>Candidatus Muiribacteriota</taxon>
        <taxon>Candidatus Muiribacteriia</taxon>
        <taxon>Candidatus Muiribacteriales</taxon>
        <taxon>Candidatus Muiribacteriaceae</taxon>
        <taxon>Candidatus Muiribacterium</taxon>
    </lineage>
</organism>
<protein>
    <submittedName>
        <fullName evidence="5">Sugar ABC transporter substrate-binding protein</fullName>
    </submittedName>
</protein>
<evidence type="ECO:0000313" key="6">
    <source>
        <dbReference type="Proteomes" id="UP000234857"/>
    </source>
</evidence>
<dbReference type="PANTHER" id="PTHR30061:SF50">
    <property type="entry name" value="MALTOSE_MALTODEXTRIN-BINDING PERIPLASMIC PROTEIN"/>
    <property type="match status" value="1"/>
</dbReference>
<comment type="similarity">
    <text evidence="1">Belongs to the bacterial solute-binding protein 1 family.</text>
</comment>
<keyword evidence="2" id="KW-0813">Transport</keyword>
<comment type="caution">
    <text evidence="5">The sequence shown here is derived from an EMBL/GenBank/DDBJ whole genome shotgun (WGS) entry which is preliminary data.</text>
</comment>
<dbReference type="InterPro" id="IPR006059">
    <property type="entry name" value="SBP"/>
</dbReference>
<dbReference type="EMBL" id="PKTG01000083">
    <property type="protein sequence ID" value="PLX17773.1"/>
    <property type="molecule type" value="Genomic_DNA"/>
</dbReference>
<keyword evidence="4" id="KW-1133">Transmembrane helix</keyword>
<feature type="transmembrane region" description="Helical" evidence="4">
    <location>
        <begin position="6"/>
        <end position="26"/>
    </location>
</feature>